<evidence type="ECO:0000313" key="3">
    <source>
        <dbReference type="Proteomes" id="UP000562492"/>
    </source>
</evidence>
<evidence type="ECO:0000256" key="1">
    <source>
        <dbReference type="SAM" id="MobiDB-lite"/>
    </source>
</evidence>
<dbReference type="Proteomes" id="UP000562492">
    <property type="component" value="Unassembled WGS sequence"/>
</dbReference>
<dbReference type="RefSeq" id="WP_184709907.1">
    <property type="nucleotide sequence ID" value="NZ_JACHKZ010000021.1"/>
</dbReference>
<dbReference type="EMBL" id="JACHKZ010000021">
    <property type="protein sequence ID" value="MBB6578970.1"/>
    <property type="molecule type" value="Genomic_DNA"/>
</dbReference>
<protein>
    <submittedName>
        <fullName evidence="2">Uncharacterized protein</fullName>
    </submittedName>
</protein>
<keyword evidence="3" id="KW-1185">Reference proteome</keyword>
<evidence type="ECO:0000313" key="2">
    <source>
        <dbReference type="EMBL" id="MBB6578970.1"/>
    </source>
</evidence>
<gene>
    <name evidence="2" type="ORF">HNP33_003075</name>
</gene>
<feature type="region of interest" description="Disordered" evidence="1">
    <location>
        <begin position="1"/>
        <end position="27"/>
    </location>
</feature>
<proteinExistence type="predicted"/>
<reference evidence="2 3" key="1">
    <citation type="submission" date="2020-08" db="EMBL/GenBank/DDBJ databases">
        <title>Functional genomics of gut bacteria from endangered species of beetles.</title>
        <authorList>
            <person name="Carlos-Shanley C."/>
        </authorList>
    </citation>
    <scope>NUCLEOTIDE SEQUENCE [LARGE SCALE GENOMIC DNA]</scope>
    <source>
        <strain evidence="2 3">S00124</strain>
    </source>
</reference>
<sequence>MQYVNIHGQPVSTASPVGYGKPKADAPKSFHKGWKVLGVAPGRLKEAIQQHADHQKRIPERDRKPFNQSEWLRVATLKPVQSKPLATPEGAAQLAEMARAAGWLNVIQQEVKKGGK</sequence>
<accession>A0ABR6RII0</accession>
<organism evidence="2 3">
    <name type="scientific">Comamonas odontotermitis</name>
    <dbReference type="NCBI Taxonomy" id="379895"/>
    <lineage>
        <taxon>Bacteria</taxon>
        <taxon>Pseudomonadati</taxon>
        <taxon>Pseudomonadota</taxon>
        <taxon>Betaproteobacteria</taxon>
        <taxon>Burkholderiales</taxon>
        <taxon>Comamonadaceae</taxon>
        <taxon>Comamonas</taxon>
    </lineage>
</organism>
<comment type="caution">
    <text evidence="2">The sequence shown here is derived from an EMBL/GenBank/DDBJ whole genome shotgun (WGS) entry which is preliminary data.</text>
</comment>
<name>A0ABR6RII0_9BURK</name>